<keyword evidence="1" id="KW-0472">Membrane</keyword>
<proteinExistence type="predicted"/>
<dbReference type="Pfam" id="PF20990">
    <property type="entry name" value="DUF2207_C"/>
    <property type="match status" value="1"/>
</dbReference>
<evidence type="ECO:0000256" key="1">
    <source>
        <dbReference type="SAM" id="Phobius"/>
    </source>
</evidence>
<feature type="domain" description="Predicted membrane protein YciQ-like C-terminal" evidence="2">
    <location>
        <begin position="117"/>
        <end position="326"/>
    </location>
</feature>
<evidence type="ECO:0000313" key="4">
    <source>
        <dbReference type="EMBL" id="HGL18035.1"/>
    </source>
</evidence>
<dbReference type="EMBL" id="DTDJ01000043">
    <property type="protein sequence ID" value="HGL17872.1"/>
    <property type="molecule type" value="Genomic_DNA"/>
</dbReference>
<feature type="transmembrane region" description="Helical" evidence="1">
    <location>
        <begin position="68"/>
        <end position="85"/>
    </location>
</feature>
<feature type="transmembrane region" description="Helical" evidence="1">
    <location>
        <begin position="255"/>
        <end position="274"/>
    </location>
</feature>
<evidence type="ECO:0000259" key="2">
    <source>
        <dbReference type="Pfam" id="PF20990"/>
    </source>
</evidence>
<organism evidence="3">
    <name type="scientific">candidate division WOR-3 bacterium</name>
    <dbReference type="NCBI Taxonomy" id="2052148"/>
    <lineage>
        <taxon>Bacteria</taxon>
        <taxon>Bacteria division WOR-3</taxon>
    </lineage>
</organism>
<dbReference type="InterPro" id="IPR048389">
    <property type="entry name" value="YciQ-like_C"/>
</dbReference>
<accession>A0A7V3ZY83</accession>
<feature type="transmembrane region" description="Helical" evidence="1">
    <location>
        <begin position="280"/>
        <end position="302"/>
    </location>
</feature>
<evidence type="ECO:0000313" key="3">
    <source>
        <dbReference type="EMBL" id="HGL17872.1"/>
    </source>
</evidence>
<feature type="transmembrane region" description="Helical" evidence="1">
    <location>
        <begin position="21"/>
        <end position="38"/>
    </location>
</feature>
<feature type="transmembrane region" description="Helical" evidence="1">
    <location>
        <begin position="44"/>
        <end position="61"/>
    </location>
</feature>
<dbReference type="AlphaFoldDB" id="A0A7V3ZY83"/>
<name>A0A7V3ZY83_UNCW3</name>
<sequence length="397" mass="46288">MLFKIYKLSSGYRERRKATPKTYFAFFLTVILYVLAYGMPTTSFKLLLIFFGLIAAFVGSISEDDYFFIFYYFLILPFLLFRTIYIYPGLLILSALLLFLIFWFLFSPGYFSTMVDYKLPESITPAEASFLVSKDIGPQELISTLYSLSLRGYLEILEEGGKLMFHKKVDYDNDPSLLSYEKFILDKVFFVPNIEIMQKTGVIYSPEYFPDKVDCELVLENLSNWADNFKSRLLDSLRFEKPICKKYAFETNTTFLLAAFTYLVLGVISAKALANIRDGLAKTILVIEPFVVAISIFLLSFTHTLPLTKYGKEVYFKILGFREFMKRVERPRLIWLLKEGKIEIFTMIGYLYALNLINPFNWVIEILKEKKTSENALLFVRLMKEVHLNWYKGKDLG</sequence>
<keyword evidence="1" id="KW-1133">Transmembrane helix</keyword>
<feature type="transmembrane region" description="Helical" evidence="1">
    <location>
        <begin position="91"/>
        <end position="111"/>
    </location>
</feature>
<reference evidence="3" key="1">
    <citation type="journal article" date="2020" name="mSystems">
        <title>Genome- and Community-Level Interaction Insights into Carbon Utilization and Element Cycling Functions of Hydrothermarchaeota in Hydrothermal Sediment.</title>
        <authorList>
            <person name="Zhou Z."/>
            <person name="Liu Y."/>
            <person name="Xu W."/>
            <person name="Pan J."/>
            <person name="Luo Z.H."/>
            <person name="Li M."/>
        </authorList>
    </citation>
    <scope>NUCLEOTIDE SEQUENCE [LARGE SCALE GENOMIC DNA]</scope>
    <source>
        <strain evidence="3">SpSt-69</strain>
    </source>
</reference>
<protein>
    <submittedName>
        <fullName evidence="3">DUF2207 domain-containing protein</fullName>
    </submittedName>
</protein>
<comment type="caution">
    <text evidence="3">The sequence shown here is derived from an EMBL/GenBank/DDBJ whole genome shotgun (WGS) entry which is preliminary data.</text>
</comment>
<gene>
    <name evidence="3" type="ORF">ENU66_06070</name>
    <name evidence="4" type="ORF">ENU66_06895</name>
</gene>
<dbReference type="EMBL" id="DTDJ01000043">
    <property type="protein sequence ID" value="HGL18035.1"/>
    <property type="molecule type" value="Genomic_DNA"/>
</dbReference>
<keyword evidence="1" id="KW-0812">Transmembrane</keyword>